<dbReference type="PIRSF" id="PIRSF002744">
    <property type="entry name" value="Pur-cyt_permease"/>
    <property type="match status" value="1"/>
</dbReference>
<protein>
    <submittedName>
        <fullName evidence="9">Cytosine permease</fullName>
    </submittedName>
</protein>
<dbReference type="GO" id="GO:0022857">
    <property type="term" value="F:transmembrane transporter activity"/>
    <property type="evidence" value="ECO:0007669"/>
    <property type="project" value="InterPro"/>
</dbReference>
<sequence>MTQSDVSYLEHDTIYPIPPERRHGTAGHLFALWFGANVRLLTLVTGSLATTSFHLGFVSAACALVLGNVVGAVFMAAHAAQGPRLGVPQMIQSRGQFGTYGSALVTVVVVMMYTGYTASNAAVAGRSIHGAFPSVATPAIIALVGAVALAIAIMGHDIIHRCGRVTTVVAAATLVLCFGVLVARHALPGDILMHGTYSTQGFLGALSVAALWQISYAPYVSDYSRYLPQRTGAAPAFWGTWGGVVAGAVPLMLLGALMGVLAADGDVVGALTRSLGAFAAPAIVLLTVTLACCGAIDIYGGMLASITLLQTFAPDWRPGLRARVGFCIFIAVLGIGMAIGAQADFLHSYMNFLFLLLCVLIPWTAINLVDYYLIHHGEYDVASFFKRDGGIYGRINITALIAYVVGVAVQMPFVATDLYTGPIARALGGADLSWIVGLVVVSPLYYGLCRLEQARSGHQPG</sequence>
<evidence type="ECO:0000256" key="5">
    <source>
        <dbReference type="ARBA" id="ARBA00022989"/>
    </source>
</evidence>
<proteinExistence type="inferred from homology"/>
<dbReference type="EMBL" id="JAFVMH010000003">
    <property type="protein sequence ID" value="MBO1325160.1"/>
    <property type="molecule type" value="Genomic_DNA"/>
</dbReference>
<dbReference type="PANTHER" id="PTHR31806:SF1">
    <property type="entry name" value="PURINE-CYTOSINE PERMEASE FCY2-RELATED"/>
    <property type="match status" value="1"/>
</dbReference>
<feature type="transmembrane region" description="Helical" evidence="8">
    <location>
        <begin position="352"/>
        <end position="374"/>
    </location>
</feature>
<comment type="caution">
    <text evidence="9">The sequence shown here is derived from an EMBL/GenBank/DDBJ whole genome shotgun (WGS) entry which is preliminary data.</text>
</comment>
<comment type="similarity">
    <text evidence="2 7">Belongs to the purine-cytosine permease (2.A.39) family.</text>
</comment>
<evidence type="ECO:0000256" key="3">
    <source>
        <dbReference type="ARBA" id="ARBA00022448"/>
    </source>
</evidence>
<evidence type="ECO:0000256" key="6">
    <source>
        <dbReference type="ARBA" id="ARBA00023136"/>
    </source>
</evidence>
<evidence type="ECO:0000256" key="7">
    <source>
        <dbReference type="PIRNR" id="PIRNR002744"/>
    </source>
</evidence>
<gene>
    <name evidence="9" type="ORF">J2D77_08355</name>
</gene>
<dbReference type="AlphaFoldDB" id="A0A939HIQ7"/>
<dbReference type="InterPro" id="IPR001248">
    <property type="entry name" value="Pur-cyt_permease"/>
</dbReference>
<keyword evidence="4 8" id="KW-0812">Transmembrane</keyword>
<reference evidence="9" key="1">
    <citation type="submission" date="2021-03" db="EMBL/GenBank/DDBJ databases">
        <title>The complete genome sequence of Acetobacter sp. TBRC 12339.</title>
        <authorList>
            <person name="Charoenyingcharoen P."/>
            <person name="Yukphan P."/>
        </authorList>
    </citation>
    <scope>NUCLEOTIDE SEQUENCE</scope>
    <source>
        <strain evidence="9">TBRC 12339</strain>
    </source>
</reference>
<feature type="transmembrane region" description="Helical" evidence="8">
    <location>
        <begin position="241"/>
        <end position="263"/>
    </location>
</feature>
<evidence type="ECO:0000256" key="1">
    <source>
        <dbReference type="ARBA" id="ARBA00004141"/>
    </source>
</evidence>
<feature type="transmembrane region" description="Helical" evidence="8">
    <location>
        <begin position="29"/>
        <end position="49"/>
    </location>
</feature>
<dbReference type="CDD" id="cd11484">
    <property type="entry name" value="SLC-NCS1sbd_CobB-like"/>
    <property type="match status" value="1"/>
</dbReference>
<dbReference type="Pfam" id="PF02133">
    <property type="entry name" value="Transp_cyt_pur"/>
    <property type="match status" value="1"/>
</dbReference>
<dbReference type="PANTHER" id="PTHR31806">
    <property type="entry name" value="PURINE-CYTOSINE PERMEASE FCY2-RELATED"/>
    <property type="match status" value="1"/>
</dbReference>
<name>A0A939HIQ7_9PROT</name>
<dbReference type="Gene3D" id="1.10.4160.10">
    <property type="entry name" value="Hydantoin permease"/>
    <property type="match status" value="1"/>
</dbReference>
<keyword evidence="3 7" id="KW-0813">Transport</keyword>
<dbReference type="Proteomes" id="UP000664073">
    <property type="component" value="Unassembled WGS sequence"/>
</dbReference>
<evidence type="ECO:0000256" key="8">
    <source>
        <dbReference type="SAM" id="Phobius"/>
    </source>
</evidence>
<feature type="transmembrane region" description="Helical" evidence="8">
    <location>
        <begin position="320"/>
        <end position="340"/>
    </location>
</feature>
<feature type="transmembrane region" description="Helical" evidence="8">
    <location>
        <begin position="97"/>
        <end position="116"/>
    </location>
</feature>
<feature type="transmembrane region" description="Helical" evidence="8">
    <location>
        <begin position="165"/>
        <end position="187"/>
    </location>
</feature>
<keyword evidence="10" id="KW-1185">Reference proteome</keyword>
<feature type="transmembrane region" description="Helical" evidence="8">
    <location>
        <begin position="275"/>
        <end position="299"/>
    </location>
</feature>
<evidence type="ECO:0000256" key="2">
    <source>
        <dbReference type="ARBA" id="ARBA00008974"/>
    </source>
</evidence>
<feature type="transmembrane region" description="Helical" evidence="8">
    <location>
        <begin position="199"/>
        <end position="220"/>
    </location>
</feature>
<accession>A0A939HIQ7</accession>
<comment type="subcellular location">
    <subcellularLocation>
        <location evidence="1">Membrane</location>
        <topology evidence="1">Multi-pass membrane protein</topology>
    </subcellularLocation>
</comment>
<evidence type="ECO:0000313" key="9">
    <source>
        <dbReference type="EMBL" id="MBO1325160.1"/>
    </source>
</evidence>
<feature type="transmembrane region" description="Helical" evidence="8">
    <location>
        <begin position="427"/>
        <end position="448"/>
    </location>
</feature>
<feature type="transmembrane region" description="Helical" evidence="8">
    <location>
        <begin position="55"/>
        <end position="77"/>
    </location>
</feature>
<organism evidence="9 10">
    <name type="scientific">Acetobacter garciniae</name>
    <dbReference type="NCBI Taxonomy" id="2817435"/>
    <lineage>
        <taxon>Bacteria</taxon>
        <taxon>Pseudomonadati</taxon>
        <taxon>Pseudomonadota</taxon>
        <taxon>Alphaproteobacteria</taxon>
        <taxon>Acetobacterales</taxon>
        <taxon>Acetobacteraceae</taxon>
        <taxon>Acetobacter</taxon>
    </lineage>
</organism>
<keyword evidence="5 8" id="KW-1133">Transmembrane helix</keyword>
<dbReference type="InterPro" id="IPR026030">
    <property type="entry name" value="Pur-cyt_permease_Fcy2/21/22"/>
</dbReference>
<evidence type="ECO:0000256" key="4">
    <source>
        <dbReference type="ARBA" id="ARBA00022692"/>
    </source>
</evidence>
<feature type="transmembrane region" description="Helical" evidence="8">
    <location>
        <begin position="128"/>
        <end position="153"/>
    </location>
</feature>
<feature type="transmembrane region" description="Helical" evidence="8">
    <location>
        <begin position="395"/>
        <end position="415"/>
    </location>
</feature>
<keyword evidence="6 7" id="KW-0472">Membrane</keyword>
<dbReference type="GO" id="GO:0005886">
    <property type="term" value="C:plasma membrane"/>
    <property type="evidence" value="ECO:0007669"/>
    <property type="project" value="TreeGrafter"/>
</dbReference>
<evidence type="ECO:0000313" key="10">
    <source>
        <dbReference type="Proteomes" id="UP000664073"/>
    </source>
</evidence>
<dbReference type="RefSeq" id="WP_207845823.1">
    <property type="nucleotide sequence ID" value="NZ_JAFVMH010000003.1"/>
</dbReference>